<evidence type="ECO:0000256" key="2">
    <source>
        <dbReference type="SAM" id="SignalP"/>
    </source>
</evidence>
<evidence type="ECO:0008006" key="5">
    <source>
        <dbReference type="Google" id="ProtNLM"/>
    </source>
</evidence>
<evidence type="ECO:0000313" key="3">
    <source>
        <dbReference type="EMBL" id="TCC54029.1"/>
    </source>
</evidence>
<feature type="chain" id="PRO_5020364294" description="Lipoprotein" evidence="2">
    <location>
        <begin position="18"/>
        <end position="229"/>
    </location>
</feature>
<dbReference type="Proteomes" id="UP000293342">
    <property type="component" value="Unassembled WGS sequence"/>
</dbReference>
<evidence type="ECO:0000256" key="1">
    <source>
        <dbReference type="SAM" id="MobiDB-lite"/>
    </source>
</evidence>
<protein>
    <recommendedName>
        <fullName evidence="5">Lipoprotein</fullName>
    </recommendedName>
</protein>
<reference evidence="3 4" key="1">
    <citation type="submission" date="2019-02" db="EMBL/GenBank/DDBJ databases">
        <title>Kribbella capetownensis sp. nov. and Kribbella speibonae sp. nov., isolated from soil.</title>
        <authorList>
            <person name="Curtis S.M."/>
            <person name="Norton I."/>
            <person name="Everest G.J."/>
            <person name="Meyers P.R."/>
        </authorList>
    </citation>
    <scope>NUCLEOTIDE SEQUENCE [LARGE SCALE GENOMIC DNA]</scope>
    <source>
        <strain evidence="3 4">YM53</strain>
    </source>
</reference>
<accession>A0A4R0K3A3</accession>
<dbReference type="AlphaFoldDB" id="A0A4R0K3A3"/>
<evidence type="ECO:0000313" key="4">
    <source>
        <dbReference type="Proteomes" id="UP000293342"/>
    </source>
</evidence>
<name>A0A4R0K3A3_9ACTN</name>
<sequence length="229" mass="23127">MRGLVAVALTLGLGATAACSGTGGTPVAPSPGLTGSVSVSPADGVPVTPGPGVTMPGIRLTAVPRNDGSFDVTEDVMLPEATDIVQLQLPDSGEHLPGLMAKTEPRATNLQVVADGEQVPVEQTSLAAPLDLPLTVAASKLRLSYRLSGSSVQRTPSTSRRAGAAIRPLTAGADGTLPTTLTVTQGLLNAVCPLLTETRCAVGNPPKLGILPDIPANKALVVLQLDLPN</sequence>
<comment type="caution">
    <text evidence="3">The sequence shown here is derived from an EMBL/GenBank/DDBJ whole genome shotgun (WGS) entry which is preliminary data.</text>
</comment>
<keyword evidence="4" id="KW-1185">Reference proteome</keyword>
<dbReference type="EMBL" id="SJKD01000001">
    <property type="protein sequence ID" value="TCC54029.1"/>
    <property type="molecule type" value="Genomic_DNA"/>
</dbReference>
<organism evidence="3 4">
    <name type="scientific">Kribbella capetownensis</name>
    <dbReference type="NCBI Taxonomy" id="1572659"/>
    <lineage>
        <taxon>Bacteria</taxon>
        <taxon>Bacillati</taxon>
        <taxon>Actinomycetota</taxon>
        <taxon>Actinomycetes</taxon>
        <taxon>Propionibacteriales</taxon>
        <taxon>Kribbellaceae</taxon>
        <taxon>Kribbella</taxon>
    </lineage>
</organism>
<keyword evidence="2" id="KW-0732">Signal</keyword>
<gene>
    <name evidence="3" type="ORF">E0H75_00755</name>
</gene>
<dbReference type="OrthoDB" id="3824822at2"/>
<feature type="signal peptide" evidence="2">
    <location>
        <begin position="1"/>
        <end position="17"/>
    </location>
</feature>
<feature type="region of interest" description="Disordered" evidence="1">
    <location>
        <begin position="30"/>
        <end position="51"/>
    </location>
</feature>
<dbReference type="PROSITE" id="PS51257">
    <property type="entry name" value="PROKAR_LIPOPROTEIN"/>
    <property type="match status" value="1"/>
</dbReference>
<proteinExistence type="predicted"/>